<evidence type="ECO:0000313" key="3">
    <source>
        <dbReference type="Proteomes" id="UP000265768"/>
    </source>
</evidence>
<dbReference type="CDD" id="cd04791">
    <property type="entry name" value="LanC_SerThrkinase"/>
    <property type="match status" value="1"/>
</dbReference>
<dbReference type="GO" id="GO:0004672">
    <property type="term" value="F:protein kinase activity"/>
    <property type="evidence" value="ECO:0007669"/>
    <property type="project" value="InterPro"/>
</dbReference>
<dbReference type="Pfam" id="PF05147">
    <property type="entry name" value="LANC_like"/>
    <property type="match status" value="1"/>
</dbReference>
<dbReference type="SUPFAM" id="SSF158745">
    <property type="entry name" value="LanC-like"/>
    <property type="match status" value="1"/>
</dbReference>
<accession>A0A3A4AWV9</accession>
<dbReference type="NCBIfam" id="NF038151">
    <property type="entry name" value="lanthi_synth_III"/>
    <property type="match status" value="1"/>
</dbReference>
<dbReference type="InterPro" id="IPR000719">
    <property type="entry name" value="Prot_kinase_dom"/>
</dbReference>
<dbReference type="Proteomes" id="UP000265768">
    <property type="component" value="Unassembled WGS sequence"/>
</dbReference>
<keyword evidence="3" id="KW-1185">Reference proteome</keyword>
<evidence type="ECO:0000313" key="2">
    <source>
        <dbReference type="EMBL" id="RJL32777.1"/>
    </source>
</evidence>
<name>A0A3A4AWV9_9ACTN</name>
<reference evidence="2 3" key="1">
    <citation type="submission" date="2018-09" db="EMBL/GenBank/DDBJ databases">
        <title>YIM 75507 draft genome.</title>
        <authorList>
            <person name="Tang S."/>
            <person name="Feng Y."/>
        </authorList>
    </citation>
    <scope>NUCLEOTIDE SEQUENCE [LARGE SCALE GENOMIC DNA]</scope>
    <source>
        <strain evidence="2 3">YIM 75507</strain>
    </source>
</reference>
<dbReference type="Pfam" id="PF00069">
    <property type="entry name" value="Pkinase"/>
    <property type="match status" value="1"/>
</dbReference>
<sequence>MDDAFPQLLAFCQADPVFFERLDRLPDDATRFPAARRDLPAGWSSWEENLWVVLRPPGAALPEQGWKVHVSATDADAARVCDLVLDFCLARDLPVKFLRSRAAMRLLNSKYAARGSSGKLITIYPGDEERLAGVLPALADLLRGFAGPYILSDLRYEDSPVYVRYGAFRPMTFRNAAGETVYGVRAPDGRLVPDERGPVFRVPEWVTVPEVLRESVARLGTADDGEFPYEIERPLHFSNGGGVYLAREKGSGGYVVLLEARPHAGLDAAGVDAVTRLARERAILDRLDGLDCVPRVLGHTVVWEHHFLVEEYIEGKTLMEEVFDRYPLVGPESSAEETAAYVRWATGVLAKVDHALMAVHARGVRFNDLHPGNVIVRPDGRVALIDFEIACDLDDPDSPGLGAPGFIAPGGLSGRAADEYVMNCLRQWVFLPISPLQERDPAKLASLTEVIAEHFPVPPGFGARLVRRFAAARGPLGEDTAGGLFRGGEADWPRIRDSLVAGILASATPGRDDRLYPGDPGQFPTGGISVATGAAGVLWALREAGADIPEEHVDWLAAAARRAADPRPGLLDGLHGAAAALDALGRRDDALDLFDRARKQHADLAAPGIHGGLAGAGLSLLHFAGVTGDESLRAEALDIGARLAPHAEDPDLAPSRVGLEHGLTGVAHYFLRLHAETGEDRFLGLARTALLREIDRGRRLPDGTFQLLEDNRYLSYLGTGSAGLALVLARYLALRDEPGFAEVVDGARRACRAPFIRHPVLLMGRAGAIAALALLGRAEDRDTVRDHVRRLSWHALSYRGHLAFPGNQLLRLSMDLATGSAGILAALNVVSDPGASIIPLLDLRPDAGGEKERR</sequence>
<dbReference type="InterPro" id="IPR058053">
    <property type="entry name" value="RamC_C"/>
</dbReference>
<organism evidence="2 3">
    <name type="scientific">Bailinhaonella thermotolerans</name>
    <dbReference type="NCBI Taxonomy" id="1070861"/>
    <lineage>
        <taxon>Bacteria</taxon>
        <taxon>Bacillati</taxon>
        <taxon>Actinomycetota</taxon>
        <taxon>Actinomycetes</taxon>
        <taxon>Streptosporangiales</taxon>
        <taxon>Streptosporangiaceae</taxon>
        <taxon>Bailinhaonella</taxon>
    </lineage>
</organism>
<dbReference type="EMBL" id="QZEY01000004">
    <property type="protein sequence ID" value="RJL32777.1"/>
    <property type="molecule type" value="Genomic_DNA"/>
</dbReference>
<dbReference type="InterPro" id="IPR053524">
    <property type="entry name" value="Aerial_hyphae_peptide-synth"/>
</dbReference>
<dbReference type="Pfam" id="PF25816">
    <property type="entry name" value="RamC_N"/>
    <property type="match status" value="1"/>
</dbReference>
<dbReference type="Gene3D" id="1.10.510.10">
    <property type="entry name" value="Transferase(Phosphotransferase) domain 1"/>
    <property type="match status" value="1"/>
</dbReference>
<protein>
    <recommendedName>
        <fullName evidence="1">Protein kinase domain-containing protein</fullName>
    </recommendedName>
</protein>
<dbReference type="OrthoDB" id="1492512at2"/>
<dbReference type="InterPro" id="IPR007822">
    <property type="entry name" value="LANC-like"/>
</dbReference>
<dbReference type="Gene3D" id="1.50.10.20">
    <property type="match status" value="1"/>
</dbReference>
<proteinExistence type="predicted"/>
<comment type="caution">
    <text evidence="2">The sequence shown here is derived from an EMBL/GenBank/DDBJ whole genome shotgun (WGS) entry which is preliminary data.</text>
</comment>
<dbReference type="SMART" id="SM00220">
    <property type="entry name" value="S_TKc"/>
    <property type="match status" value="1"/>
</dbReference>
<gene>
    <name evidence="2" type="ORF">D5H75_15025</name>
</gene>
<dbReference type="PROSITE" id="PS50011">
    <property type="entry name" value="PROTEIN_KINASE_DOM"/>
    <property type="match status" value="1"/>
</dbReference>
<evidence type="ECO:0000259" key="1">
    <source>
        <dbReference type="PROSITE" id="PS50011"/>
    </source>
</evidence>
<dbReference type="InterPro" id="IPR057929">
    <property type="entry name" value="RamC_N"/>
</dbReference>
<dbReference type="SMART" id="SM01260">
    <property type="entry name" value="LANC_like"/>
    <property type="match status" value="1"/>
</dbReference>
<dbReference type="AlphaFoldDB" id="A0A3A4AWV9"/>
<dbReference type="GO" id="GO:0005524">
    <property type="term" value="F:ATP binding"/>
    <property type="evidence" value="ECO:0007669"/>
    <property type="project" value="InterPro"/>
</dbReference>
<dbReference type="InterPro" id="IPR011009">
    <property type="entry name" value="Kinase-like_dom_sf"/>
</dbReference>
<dbReference type="SUPFAM" id="SSF56112">
    <property type="entry name" value="Protein kinase-like (PK-like)"/>
    <property type="match status" value="1"/>
</dbReference>
<dbReference type="GO" id="GO:0031179">
    <property type="term" value="P:peptide modification"/>
    <property type="evidence" value="ECO:0007669"/>
    <property type="project" value="InterPro"/>
</dbReference>
<feature type="domain" description="Protein kinase" evidence="1">
    <location>
        <begin position="229"/>
        <end position="581"/>
    </location>
</feature>
<dbReference type="RefSeq" id="WP_119927027.1">
    <property type="nucleotide sequence ID" value="NZ_QZEY01000004.1"/>
</dbReference>